<dbReference type="InterPro" id="IPR017850">
    <property type="entry name" value="Alkaline_phosphatase_core_sf"/>
</dbReference>
<dbReference type="AlphaFoldDB" id="A0A0W1RDA6"/>
<evidence type="ECO:0000256" key="4">
    <source>
        <dbReference type="ARBA" id="ARBA00022837"/>
    </source>
</evidence>
<evidence type="ECO:0000256" key="2">
    <source>
        <dbReference type="ARBA" id="ARBA00022723"/>
    </source>
</evidence>
<gene>
    <name evidence="6" type="ORF">AUR64_03330</name>
</gene>
<dbReference type="InterPro" id="IPR024607">
    <property type="entry name" value="Sulfatase_CS"/>
</dbReference>
<dbReference type="STRING" id="1514971.AUR64_03330"/>
<keyword evidence="2" id="KW-0479">Metal-binding</keyword>
<dbReference type="PROSITE" id="PS00523">
    <property type="entry name" value="SULFATASE_1"/>
    <property type="match status" value="1"/>
</dbReference>
<dbReference type="EMBL" id="LOPU01000003">
    <property type="protein sequence ID" value="KTG11546.1"/>
    <property type="molecule type" value="Genomic_DNA"/>
</dbReference>
<dbReference type="CDD" id="cd16025">
    <property type="entry name" value="PAS_like"/>
    <property type="match status" value="1"/>
</dbReference>
<dbReference type="GO" id="GO:0016787">
    <property type="term" value="F:hydrolase activity"/>
    <property type="evidence" value="ECO:0007669"/>
    <property type="project" value="UniProtKB-KW"/>
</dbReference>
<organism evidence="6 7">
    <name type="scientific">Haloprofundus marisrubri</name>
    <dbReference type="NCBI Taxonomy" id="1514971"/>
    <lineage>
        <taxon>Archaea</taxon>
        <taxon>Methanobacteriati</taxon>
        <taxon>Methanobacteriota</taxon>
        <taxon>Stenosarchaea group</taxon>
        <taxon>Halobacteria</taxon>
        <taxon>Halobacteriales</taxon>
        <taxon>Haloferacaceae</taxon>
        <taxon>Haloprofundus</taxon>
    </lineage>
</organism>
<dbReference type="PANTHER" id="PTHR42693">
    <property type="entry name" value="ARYLSULFATASE FAMILY MEMBER"/>
    <property type="match status" value="1"/>
</dbReference>
<proteinExistence type="inferred from homology"/>
<dbReference type="InterPro" id="IPR000917">
    <property type="entry name" value="Sulfatase_N"/>
</dbReference>
<keyword evidence="3" id="KW-0378">Hydrolase</keyword>
<dbReference type="RefSeq" id="WP_058580030.1">
    <property type="nucleotide sequence ID" value="NZ_LOPU01000003.1"/>
</dbReference>
<dbReference type="PANTHER" id="PTHR42693:SF43">
    <property type="entry name" value="BLL2667 PROTEIN"/>
    <property type="match status" value="1"/>
</dbReference>
<dbReference type="GO" id="GO:0046872">
    <property type="term" value="F:metal ion binding"/>
    <property type="evidence" value="ECO:0007669"/>
    <property type="project" value="UniProtKB-KW"/>
</dbReference>
<dbReference type="OrthoDB" id="3164at2157"/>
<dbReference type="Gene3D" id="3.40.720.10">
    <property type="entry name" value="Alkaline Phosphatase, subunit A"/>
    <property type="match status" value="1"/>
</dbReference>
<dbReference type="Gene3D" id="3.30.1120.10">
    <property type="match status" value="1"/>
</dbReference>
<evidence type="ECO:0000313" key="6">
    <source>
        <dbReference type="EMBL" id="KTG11546.1"/>
    </source>
</evidence>
<dbReference type="Proteomes" id="UP000054387">
    <property type="component" value="Unassembled WGS sequence"/>
</dbReference>
<evidence type="ECO:0000313" key="7">
    <source>
        <dbReference type="Proteomes" id="UP000054387"/>
    </source>
</evidence>
<evidence type="ECO:0000256" key="1">
    <source>
        <dbReference type="ARBA" id="ARBA00008779"/>
    </source>
</evidence>
<dbReference type="Pfam" id="PF00884">
    <property type="entry name" value="Sulfatase"/>
    <property type="match status" value="1"/>
</dbReference>
<comment type="similarity">
    <text evidence="1">Belongs to the sulfatase family.</text>
</comment>
<dbReference type="InterPro" id="IPR050738">
    <property type="entry name" value="Sulfatase"/>
</dbReference>
<keyword evidence="4" id="KW-0106">Calcium</keyword>
<dbReference type="PROSITE" id="PS00149">
    <property type="entry name" value="SULFATASE_2"/>
    <property type="match status" value="1"/>
</dbReference>
<name>A0A0W1RDA6_9EURY</name>
<sequence>MTEQQFQGRIGRTYAESEQWWEDSVRAPEDAPNVLMVVLDDVGFGQLGCFGGLVDTPNIDRLADEGLRYNNFHTTALCSPTRSCLMTGRNHHSNGMAAITELSMGFPGYNGRIPHENGFLPEMLVEQGYSTYAVGKWHLSPAESNSAAGPYDRWPLGRGFERYYGFLGGDTDQYTPSLVHDNHQVDPPASPEDGYHLTEDLAQRTMDFIGDAKQVDPDKPFFTYFCPGACHAPHQVPEEWAAKYDGKFDMGWENAREEILERQKELGIVPENTELSPYNEDVPEWDPLSDDEKRLYARMMEVFAGFLEHTDAQIGKVLDYIDELGELDNTLVVLVSDNGASAEGGPTGSVDENRFFNNVPEDFDENLAAIDDLGGPKYFNHYPFGWTWAGNTPFRRWKRETYRGGASDPLVVCWPDGIDSRGEVREQFVHAIDVVPTVLDAIGLDAPSEIKGVSQSPVEGTSFSYTFADSEATGRHETQYFEMFATRAIYHDGWRAVHPWPFGEPISAEDLSATTLEESGWELYHVAEDFSEAHDVSSEHPEKVLELVQLWWSEAGKYDVLPLDGRGVQRFAEDRPQPGRPRDTYVYYPGGQYVPENAAAKVLNRDHSITADVTIPEGGVEGVLLANGSRSGGYSLFVADDRLHYVHNYVGVEEYEVVADEVLPDGEMQLRMEFETTGDVDQDAGKGAPGIVRLYYDDEEVGEGEIPVTVPITTGLTAGLSCGCDALNAVVDDYREQTPFEFTGVIARVTVDVSGEPFVHEAAEVDRLMAQE</sequence>
<feature type="domain" description="Sulfatase N-terminal" evidence="5">
    <location>
        <begin position="32"/>
        <end position="443"/>
    </location>
</feature>
<accession>A0A0W1RDA6</accession>
<keyword evidence="7" id="KW-1185">Reference proteome</keyword>
<evidence type="ECO:0000259" key="5">
    <source>
        <dbReference type="Pfam" id="PF00884"/>
    </source>
</evidence>
<evidence type="ECO:0000256" key="3">
    <source>
        <dbReference type="ARBA" id="ARBA00022801"/>
    </source>
</evidence>
<dbReference type="SUPFAM" id="SSF53649">
    <property type="entry name" value="Alkaline phosphatase-like"/>
    <property type="match status" value="1"/>
</dbReference>
<comment type="caution">
    <text evidence="6">The sequence shown here is derived from an EMBL/GenBank/DDBJ whole genome shotgun (WGS) entry which is preliminary data.</text>
</comment>
<reference evidence="6 7" key="1">
    <citation type="submission" date="2015-12" db="EMBL/GenBank/DDBJ databases">
        <title>Haloprofundus marisrubri gen. nov., sp. nov., an extremely halophilic archaeon isolated from the Discovery deep brine-seawater interface in the Red Sea.</title>
        <authorList>
            <person name="Zhang G."/>
            <person name="Stingl U."/>
            <person name="Rashid M."/>
        </authorList>
    </citation>
    <scope>NUCLEOTIDE SEQUENCE [LARGE SCALE GENOMIC DNA]</scope>
    <source>
        <strain evidence="6 7">SB9</strain>
    </source>
</reference>
<protein>
    <submittedName>
        <fullName evidence="6">Arylsulfatase</fullName>
    </submittedName>
</protein>